<organism evidence="1">
    <name type="scientific">bioreactor metagenome</name>
    <dbReference type="NCBI Taxonomy" id="1076179"/>
    <lineage>
        <taxon>unclassified sequences</taxon>
        <taxon>metagenomes</taxon>
        <taxon>ecological metagenomes</taxon>
    </lineage>
</organism>
<dbReference type="AlphaFoldDB" id="A0A645C0Z3"/>
<comment type="caution">
    <text evidence="1">The sequence shown here is derived from an EMBL/GenBank/DDBJ whole genome shotgun (WGS) entry which is preliminary data.</text>
</comment>
<gene>
    <name evidence="1" type="ORF">SDC9_118246</name>
</gene>
<sequence>MTANCLTHLFGGILPDFNDALVAFLFGEQTTTEGTVNFFNLALSGGQNFGFFLRHCNIRNGNGYARFHSVFETDIFDAVGYFSGHIFTAQLVNISDQVLDAGFLEGAVGELHFFRQNSIEESATYCGLDASHFRFRLAFVLIVKVGLGVDGNVGVQIHLPQLVSKIDLIDVSKVTAITFVFQIIRHGQVIHTQNHIFGRADDRLTIGRFQQVLGRKHQSTGFFDSLFRKGYMNSHLVAIEVSIESGSYQRVQLNGAAFDQDRLKCLDTQTVQGRSTVQENGAILDHLFQYLIDLGATAFNKATGTLHVGGVATGNEARDNKGTEQFQSHGLGKTALIKFQFRTYHNYRTS</sequence>
<protein>
    <submittedName>
        <fullName evidence="1">Uncharacterized protein</fullName>
    </submittedName>
</protein>
<proteinExistence type="predicted"/>
<reference evidence="1" key="1">
    <citation type="submission" date="2019-08" db="EMBL/GenBank/DDBJ databases">
        <authorList>
            <person name="Kucharzyk K."/>
            <person name="Murdoch R.W."/>
            <person name="Higgins S."/>
            <person name="Loffler F."/>
        </authorList>
    </citation>
    <scope>NUCLEOTIDE SEQUENCE</scope>
</reference>
<accession>A0A645C0Z3</accession>
<dbReference type="EMBL" id="VSSQ01024006">
    <property type="protein sequence ID" value="MPM71282.1"/>
    <property type="molecule type" value="Genomic_DNA"/>
</dbReference>
<evidence type="ECO:0000313" key="1">
    <source>
        <dbReference type="EMBL" id="MPM71282.1"/>
    </source>
</evidence>
<name>A0A645C0Z3_9ZZZZ</name>